<sequence>CPNQPTSSERKMGESWNLGYCKKKKMIAMKS</sequence>
<evidence type="ECO:0000313" key="1">
    <source>
        <dbReference type="EMBL" id="GFS88809.1"/>
    </source>
</evidence>
<dbReference type="EMBL" id="BMAW01004420">
    <property type="protein sequence ID" value="GFS88809.1"/>
    <property type="molecule type" value="Genomic_DNA"/>
</dbReference>
<protein>
    <submittedName>
        <fullName evidence="1">Uncharacterized protein</fullName>
    </submittedName>
</protein>
<evidence type="ECO:0000313" key="2">
    <source>
        <dbReference type="EMBL" id="GFS88887.1"/>
    </source>
</evidence>
<dbReference type="EMBL" id="BMAW01099212">
    <property type="protein sequence ID" value="GFS88887.1"/>
    <property type="molecule type" value="Genomic_DNA"/>
</dbReference>
<reference evidence="1" key="1">
    <citation type="submission" date="2020-08" db="EMBL/GenBank/DDBJ databases">
        <title>Multicomponent nature underlies the extraordinary mechanical properties of spider dragline silk.</title>
        <authorList>
            <person name="Kono N."/>
            <person name="Nakamura H."/>
            <person name="Mori M."/>
            <person name="Yoshida Y."/>
            <person name="Ohtoshi R."/>
            <person name="Malay A.D."/>
            <person name="Moran D.A.P."/>
            <person name="Tomita M."/>
            <person name="Numata K."/>
            <person name="Arakawa K."/>
        </authorList>
    </citation>
    <scope>NUCLEOTIDE SEQUENCE</scope>
</reference>
<feature type="non-terminal residue" evidence="1">
    <location>
        <position position="1"/>
    </location>
</feature>
<name>A0A8X6N1U9_NEPPI</name>
<gene>
    <name evidence="1" type="ORF">NPIL_254011</name>
    <name evidence="2" type="ORF">NPIL_680041</name>
</gene>
<organism evidence="1 3">
    <name type="scientific">Nephila pilipes</name>
    <name type="common">Giant wood spider</name>
    <name type="synonym">Nephila maculata</name>
    <dbReference type="NCBI Taxonomy" id="299642"/>
    <lineage>
        <taxon>Eukaryota</taxon>
        <taxon>Metazoa</taxon>
        <taxon>Ecdysozoa</taxon>
        <taxon>Arthropoda</taxon>
        <taxon>Chelicerata</taxon>
        <taxon>Arachnida</taxon>
        <taxon>Araneae</taxon>
        <taxon>Araneomorphae</taxon>
        <taxon>Entelegynae</taxon>
        <taxon>Araneoidea</taxon>
        <taxon>Nephilidae</taxon>
        <taxon>Nephila</taxon>
    </lineage>
</organism>
<keyword evidence="3" id="KW-1185">Reference proteome</keyword>
<accession>A0A8X6N1U9</accession>
<proteinExistence type="predicted"/>
<dbReference type="Proteomes" id="UP000887013">
    <property type="component" value="Unassembled WGS sequence"/>
</dbReference>
<dbReference type="AlphaFoldDB" id="A0A8X6N1U9"/>
<comment type="caution">
    <text evidence="1">The sequence shown here is derived from an EMBL/GenBank/DDBJ whole genome shotgun (WGS) entry which is preliminary data.</text>
</comment>
<evidence type="ECO:0000313" key="3">
    <source>
        <dbReference type="Proteomes" id="UP000887013"/>
    </source>
</evidence>